<evidence type="ECO:0000313" key="4">
    <source>
        <dbReference type="EMBL" id="MBC5664210.1"/>
    </source>
</evidence>
<organism evidence="4 5">
    <name type="scientific">Dorea hominis</name>
    <dbReference type="NCBI Taxonomy" id="2763040"/>
    <lineage>
        <taxon>Bacteria</taxon>
        <taxon>Bacillati</taxon>
        <taxon>Bacillota</taxon>
        <taxon>Clostridia</taxon>
        <taxon>Lachnospirales</taxon>
        <taxon>Lachnospiraceae</taxon>
        <taxon>Dorea</taxon>
    </lineage>
</organism>
<evidence type="ECO:0000256" key="2">
    <source>
        <dbReference type="SAM" id="Phobius"/>
    </source>
</evidence>
<dbReference type="RefSeq" id="WP_118288134.1">
    <property type="nucleotide sequence ID" value="NZ_JACOOY010000003.1"/>
</dbReference>
<gene>
    <name evidence="4" type="ORF">H8S07_02760</name>
</gene>
<reference evidence="4 5" key="1">
    <citation type="submission" date="2020-08" db="EMBL/GenBank/DDBJ databases">
        <title>Genome public.</title>
        <authorList>
            <person name="Liu C."/>
            <person name="Sun Q."/>
        </authorList>
    </citation>
    <scope>NUCLEOTIDE SEQUENCE [LARGE SCALE GENOMIC DNA]</scope>
    <source>
        <strain evidence="4 5">NSJ-36</strain>
    </source>
</reference>
<sequence>MKESKDPFDRMILDDLEREADEIRRNVAAANLPPMTNEQKERIRENIQKEIDAREVQKICEQLPKEYQEALKIGMETIEKENRKSGKDNETEATKVRVDKETEATKVRADKETEEPKAGADKETEEGETGFGANKETEEGELSAGTDEKKQSSRRKAYLSRVAAAVVIVLLAGGIGVTSFGGPERVMEMMKRNVGSREVEQVDSNKDNLVIKEENEEKAYQKIKDELGIEPVRIIDRPDGFKYKWTKLEKRAQISEIMYQYKEENILYTISMTQSNNSMGIDVDDIEVGKYMEKVNGVNISIHEYKVSKSKEKRYVAKFKYLGVRYYLTGVMPKKDFNNILKKLYFS</sequence>
<feature type="region of interest" description="Disordered" evidence="1">
    <location>
        <begin position="78"/>
        <end position="154"/>
    </location>
</feature>
<feature type="compositionally biased region" description="Basic and acidic residues" evidence="1">
    <location>
        <begin position="78"/>
        <end position="122"/>
    </location>
</feature>
<name>A0ABR7EU72_9FIRM</name>
<keyword evidence="2" id="KW-1133">Transmembrane helix</keyword>
<feature type="domain" description="DUF4367" evidence="3">
    <location>
        <begin position="232"/>
        <end position="343"/>
    </location>
</feature>
<evidence type="ECO:0000313" key="5">
    <source>
        <dbReference type="Proteomes" id="UP000647235"/>
    </source>
</evidence>
<evidence type="ECO:0000259" key="3">
    <source>
        <dbReference type="Pfam" id="PF14285"/>
    </source>
</evidence>
<accession>A0ABR7EU72</accession>
<keyword evidence="2" id="KW-0812">Transmembrane</keyword>
<dbReference type="Pfam" id="PF14285">
    <property type="entry name" value="DUF4367"/>
    <property type="match status" value="1"/>
</dbReference>
<keyword evidence="5" id="KW-1185">Reference proteome</keyword>
<evidence type="ECO:0000256" key="1">
    <source>
        <dbReference type="SAM" id="MobiDB-lite"/>
    </source>
</evidence>
<dbReference type="EMBL" id="JACOOY010000003">
    <property type="protein sequence ID" value="MBC5664210.1"/>
    <property type="molecule type" value="Genomic_DNA"/>
</dbReference>
<keyword evidence="2" id="KW-0472">Membrane</keyword>
<comment type="caution">
    <text evidence="4">The sequence shown here is derived from an EMBL/GenBank/DDBJ whole genome shotgun (WGS) entry which is preliminary data.</text>
</comment>
<dbReference type="Proteomes" id="UP000647235">
    <property type="component" value="Unassembled WGS sequence"/>
</dbReference>
<proteinExistence type="predicted"/>
<feature type="transmembrane region" description="Helical" evidence="2">
    <location>
        <begin position="158"/>
        <end position="182"/>
    </location>
</feature>
<dbReference type="InterPro" id="IPR025377">
    <property type="entry name" value="DUF4367"/>
</dbReference>
<protein>
    <submittedName>
        <fullName evidence="4">DUF4367 domain-containing protein</fullName>
    </submittedName>
</protein>